<reference evidence="8" key="1">
    <citation type="submission" date="2016-11" db="UniProtKB">
        <authorList>
            <consortium name="WormBaseParasite"/>
        </authorList>
    </citation>
    <scope>IDENTIFICATION</scope>
</reference>
<organism evidence="6 8">
    <name type="scientific">Bursaphelenchus xylophilus</name>
    <name type="common">Pinewood nematode worm</name>
    <name type="synonym">Aphelenchoides xylophilus</name>
    <dbReference type="NCBI Taxonomy" id="6326"/>
    <lineage>
        <taxon>Eukaryota</taxon>
        <taxon>Metazoa</taxon>
        <taxon>Ecdysozoa</taxon>
        <taxon>Nematoda</taxon>
        <taxon>Chromadorea</taxon>
        <taxon>Rhabditida</taxon>
        <taxon>Tylenchina</taxon>
        <taxon>Tylenchomorpha</taxon>
        <taxon>Aphelenchoidea</taxon>
        <taxon>Aphelenchoididae</taxon>
        <taxon>Bursaphelenchus</taxon>
    </lineage>
</organism>
<feature type="compositionally biased region" description="Basic and acidic residues" evidence="4">
    <location>
        <begin position="217"/>
        <end position="229"/>
    </location>
</feature>
<feature type="coiled-coil region" evidence="3">
    <location>
        <begin position="79"/>
        <end position="167"/>
    </location>
</feature>
<dbReference type="GO" id="GO:0006397">
    <property type="term" value="P:mRNA processing"/>
    <property type="evidence" value="ECO:0007669"/>
    <property type="project" value="InterPro"/>
</dbReference>
<dbReference type="GO" id="GO:0000445">
    <property type="term" value="C:THO complex part of transcription export complex"/>
    <property type="evidence" value="ECO:0007669"/>
    <property type="project" value="InterPro"/>
</dbReference>
<evidence type="ECO:0000256" key="2">
    <source>
        <dbReference type="ARBA" id="ARBA00023242"/>
    </source>
</evidence>
<evidence type="ECO:0000256" key="1">
    <source>
        <dbReference type="ARBA" id="ARBA00004123"/>
    </source>
</evidence>
<evidence type="ECO:0000313" key="8">
    <source>
        <dbReference type="WBParaSite" id="BXY_0028800.1"/>
    </source>
</evidence>
<dbReference type="EMBL" id="CAJFCV020000004">
    <property type="protein sequence ID" value="CAG9115335.1"/>
    <property type="molecule type" value="Genomic_DNA"/>
</dbReference>
<dbReference type="AlphaFoldDB" id="A0A1I7RHV9"/>
<keyword evidence="7" id="KW-1185">Reference proteome</keyword>
<name>A0A1I7RHV9_BURXY</name>
<dbReference type="WBParaSite" id="BXY_0028800.1">
    <property type="protein sequence ID" value="BXY_0028800.1"/>
    <property type="gene ID" value="BXY_0028800"/>
</dbReference>
<feature type="region of interest" description="Disordered" evidence="4">
    <location>
        <begin position="174"/>
        <end position="229"/>
    </location>
</feature>
<evidence type="ECO:0000313" key="6">
    <source>
        <dbReference type="Proteomes" id="UP000095284"/>
    </source>
</evidence>
<evidence type="ECO:0000313" key="5">
    <source>
        <dbReference type="EMBL" id="CAD5226048.1"/>
    </source>
</evidence>
<dbReference type="OrthoDB" id="205166at2759"/>
<feature type="compositionally biased region" description="Acidic residues" evidence="4">
    <location>
        <begin position="200"/>
        <end position="216"/>
    </location>
</feature>
<feature type="compositionally biased region" description="Basic and acidic residues" evidence="4">
    <location>
        <begin position="190"/>
        <end position="199"/>
    </location>
</feature>
<evidence type="ECO:0000256" key="4">
    <source>
        <dbReference type="SAM" id="MobiDB-lite"/>
    </source>
</evidence>
<evidence type="ECO:0000256" key="3">
    <source>
        <dbReference type="SAM" id="Coils"/>
    </source>
</evidence>
<dbReference type="Proteomes" id="UP000659654">
    <property type="component" value="Unassembled WGS sequence"/>
</dbReference>
<dbReference type="Proteomes" id="UP000095284">
    <property type="component" value="Unplaced"/>
</dbReference>
<dbReference type="InterPro" id="IPR008501">
    <property type="entry name" value="THOC7/Mft1"/>
</dbReference>
<comment type="subcellular location">
    <subcellularLocation>
        <location evidence="1">Nucleus</location>
    </subcellularLocation>
</comment>
<accession>A0A1I7RHV9</accession>
<evidence type="ECO:0000313" key="7">
    <source>
        <dbReference type="Proteomes" id="UP000659654"/>
    </source>
</evidence>
<sequence>MSEEAILRKFVADGDGFGEDKRLQTLFIQLRNLNPEAEDNSEEVIRVENTLGLVEYSLEKQNVLSDLIYNETQVLKNLNMEIYGKIDQLKAQIDSVKKELEEAKLVRKNKQEYDDIARKIVEKPSREETTENLEKLHASLSDLHETQKELEQKLADKRTRVQELNVLIDEFRGRKPEVKTELEEPISSPEEDKRDSDDNKSDDEDEKDDLNDEEKEEEKKGIKEESMED</sequence>
<dbReference type="Proteomes" id="UP000582659">
    <property type="component" value="Unassembled WGS sequence"/>
</dbReference>
<keyword evidence="3" id="KW-0175">Coiled coil</keyword>
<protein>
    <submittedName>
        <fullName evidence="5">(pine wood nematode) hypothetical protein</fullName>
    </submittedName>
</protein>
<dbReference type="EMBL" id="CAJFDI010000004">
    <property type="protein sequence ID" value="CAD5226048.1"/>
    <property type="molecule type" value="Genomic_DNA"/>
</dbReference>
<reference evidence="5" key="2">
    <citation type="submission" date="2020-09" db="EMBL/GenBank/DDBJ databases">
        <authorList>
            <person name="Kikuchi T."/>
        </authorList>
    </citation>
    <scope>NUCLEOTIDE SEQUENCE</scope>
    <source>
        <strain evidence="5">Ka4C1</strain>
    </source>
</reference>
<gene>
    <name evidence="5" type="ORF">BXYJ_LOCUS8850</name>
</gene>
<proteinExistence type="predicted"/>
<keyword evidence="2" id="KW-0539">Nucleus</keyword>
<dbReference type="SMR" id="A0A1I7RHV9"/>
<dbReference type="Pfam" id="PF05615">
    <property type="entry name" value="THOC7"/>
    <property type="match status" value="1"/>
</dbReference>